<dbReference type="Gene3D" id="3.40.50.10330">
    <property type="entry name" value="Probable inorganic polyphosphate/atp-NAD kinase, domain 1"/>
    <property type="match status" value="1"/>
</dbReference>
<dbReference type="PROSITE" id="PS50146">
    <property type="entry name" value="DAGK"/>
    <property type="match status" value="1"/>
</dbReference>
<dbReference type="PANTHER" id="PTHR12358">
    <property type="entry name" value="SPHINGOSINE KINASE"/>
    <property type="match status" value="1"/>
</dbReference>
<protein>
    <submittedName>
        <fullName evidence="6">Diacylglycerol kinase family enzyme</fullName>
    </submittedName>
</protein>
<dbReference type="InterPro" id="IPR016064">
    <property type="entry name" value="NAD/diacylglycerol_kinase_sf"/>
</dbReference>
<dbReference type="InterPro" id="IPR045540">
    <property type="entry name" value="YegS/DAGK_C"/>
</dbReference>
<evidence type="ECO:0000256" key="1">
    <source>
        <dbReference type="ARBA" id="ARBA00022679"/>
    </source>
</evidence>
<organism evidence="6 7">
    <name type="scientific">Algoriphagus winogradskyi</name>
    <dbReference type="NCBI Taxonomy" id="237017"/>
    <lineage>
        <taxon>Bacteria</taxon>
        <taxon>Pseudomonadati</taxon>
        <taxon>Bacteroidota</taxon>
        <taxon>Cytophagia</taxon>
        <taxon>Cytophagales</taxon>
        <taxon>Cyclobacteriaceae</taxon>
        <taxon>Algoriphagus</taxon>
    </lineage>
</organism>
<comment type="caution">
    <text evidence="6">The sequence shown here is derived from an EMBL/GenBank/DDBJ whole genome shotgun (WGS) entry which is preliminary data.</text>
</comment>
<evidence type="ECO:0000256" key="2">
    <source>
        <dbReference type="ARBA" id="ARBA00022741"/>
    </source>
</evidence>
<proteinExistence type="predicted"/>
<evidence type="ECO:0000256" key="3">
    <source>
        <dbReference type="ARBA" id="ARBA00022777"/>
    </source>
</evidence>
<dbReference type="Pfam" id="PF00781">
    <property type="entry name" value="DAGK_cat"/>
    <property type="match status" value="1"/>
</dbReference>
<dbReference type="InterPro" id="IPR050187">
    <property type="entry name" value="Lipid_Phosphate_FormReg"/>
</dbReference>
<dbReference type="Gene3D" id="2.60.200.40">
    <property type="match status" value="1"/>
</dbReference>
<accession>A0ABY1PHI7</accession>
<keyword evidence="2" id="KW-0547">Nucleotide-binding</keyword>
<keyword evidence="3 6" id="KW-0418">Kinase</keyword>
<dbReference type="EMBL" id="FXUA01000009">
    <property type="protein sequence ID" value="SMP34192.1"/>
    <property type="molecule type" value="Genomic_DNA"/>
</dbReference>
<dbReference type="GO" id="GO:0016301">
    <property type="term" value="F:kinase activity"/>
    <property type="evidence" value="ECO:0007669"/>
    <property type="project" value="UniProtKB-KW"/>
</dbReference>
<dbReference type="Pfam" id="PF19279">
    <property type="entry name" value="YegS_C"/>
    <property type="match status" value="1"/>
</dbReference>
<sequence length="299" mass="32967">MTRKCLLVFNPISGNDSITEAELLELAEVKLPDFLLELWKTTGEKDDEKLIKKFEELLPDLVLIGGGDGTVKLVANTLHGKNVPLCILPLGSANGLAKCMEINDLVDSWEAIHDFSPQAIDAIYINGELCLHLADFGMNANLIKKFEEEESRGMFGYVKNSFSEIFGAEEARFQLIVGEEVIEIKAKMIVLANGDRYGTGAIVNCRGKMGDGKFEVISINPQSAEDYLKMTMAFFKGDLDQLESVQTWSVDSCQLLNPTGAKFQIDGEIMGSPESITAKIEKHAFQFLTGKSFKACHIS</sequence>
<evidence type="ECO:0000259" key="5">
    <source>
        <dbReference type="PROSITE" id="PS50146"/>
    </source>
</evidence>
<dbReference type="InterPro" id="IPR001206">
    <property type="entry name" value="Diacylglycerol_kinase_cat_dom"/>
</dbReference>
<feature type="domain" description="DAGKc" evidence="5">
    <location>
        <begin position="1"/>
        <end position="129"/>
    </location>
</feature>
<dbReference type="Proteomes" id="UP001157915">
    <property type="component" value="Unassembled WGS sequence"/>
</dbReference>
<keyword evidence="4" id="KW-0067">ATP-binding</keyword>
<evidence type="ECO:0000313" key="6">
    <source>
        <dbReference type="EMBL" id="SMP34192.1"/>
    </source>
</evidence>
<gene>
    <name evidence="6" type="ORF">SAMN06265367_109127</name>
</gene>
<dbReference type="SUPFAM" id="SSF111331">
    <property type="entry name" value="NAD kinase/diacylglycerol kinase-like"/>
    <property type="match status" value="1"/>
</dbReference>
<keyword evidence="1" id="KW-0808">Transferase</keyword>
<evidence type="ECO:0000313" key="7">
    <source>
        <dbReference type="Proteomes" id="UP001157915"/>
    </source>
</evidence>
<name>A0ABY1PHI7_9BACT</name>
<dbReference type="InterPro" id="IPR017438">
    <property type="entry name" value="ATP-NAD_kinase_N"/>
</dbReference>
<dbReference type="SMART" id="SM00046">
    <property type="entry name" value="DAGKc"/>
    <property type="match status" value="1"/>
</dbReference>
<dbReference type="PANTHER" id="PTHR12358:SF54">
    <property type="entry name" value="SPHINGOSINE KINASE RELATED PROTEIN"/>
    <property type="match status" value="1"/>
</dbReference>
<reference evidence="6 7" key="1">
    <citation type="submission" date="2017-05" db="EMBL/GenBank/DDBJ databases">
        <authorList>
            <person name="Varghese N."/>
            <person name="Submissions S."/>
        </authorList>
    </citation>
    <scope>NUCLEOTIDE SEQUENCE [LARGE SCALE GENOMIC DNA]</scope>
    <source>
        <strain evidence="6 7">DSM 15360</strain>
    </source>
</reference>
<keyword evidence="7" id="KW-1185">Reference proteome</keyword>
<evidence type="ECO:0000256" key="4">
    <source>
        <dbReference type="ARBA" id="ARBA00022840"/>
    </source>
</evidence>
<dbReference type="RefSeq" id="WP_283414574.1">
    <property type="nucleotide sequence ID" value="NZ_FXUA01000009.1"/>
</dbReference>